<evidence type="ECO:0000313" key="3">
    <source>
        <dbReference type="Proteomes" id="UP000199632"/>
    </source>
</evidence>
<feature type="compositionally biased region" description="Basic and acidic residues" evidence="1">
    <location>
        <begin position="47"/>
        <end position="58"/>
    </location>
</feature>
<feature type="region of interest" description="Disordered" evidence="1">
    <location>
        <begin position="1"/>
        <end position="20"/>
    </location>
</feature>
<dbReference type="RefSeq" id="WP_176985210.1">
    <property type="nucleotide sequence ID" value="NZ_BOND01000007.1"/>
</dbReference>
<organism evidence="2 3">
    <name type="scientific">Asanoa ishikariensis</name>
    <dbReference type="NCBI Taxonomy" id="137265"/>
    <lineage>
        <taxon>Bacteria</taxon>
        <taxon>Bacillati</taxon>
        <taxon>Actinomycetota</taxon>
        <taxon>Actinomycetes</taxon>
        <taxon>Micromonosporales</taxon>
        <taxon>Micromonosporaceae</taxon>
        <taxon>Asanoa</taxon>
    </lineage>
</organism>
<evidence type="ECO:0000313" key="2">
    <source>
        <dbReference type="EMBL" id="SDZ58396.1"/>
    </source>
</evidence>
<gene>
    <name evidence="2" type="ORF">SAMN05421684_6705</name>
</gene>
<sequence length="58" mass="6140">MGGTVLGGQDRPPPQRWGWDDKRAFGRALATQAGGKAAEPEANAQERATDTEKSAEAE</sequence>
<keyword evidence="3" id="KW-1185">Reference proteome</keyword>
<dbReference type="Proteomes" id="UP000199632">
    <property type="component" value="Unassembled WGS sequence"/>
</dbReference>
<reference evidence="3" key="1">
    <citation type="submission" date="2016-10" db="EMBL/GenBank/DDBJ databases">
        <authorList>
            <person name="Varghese N."/>
            <person name="Submissions S."/>
        </authorList>
    </citation>
    <scope>NUCLEOTIDE SEQUENCE [LARGE SCALE GENOMIC DNA]</scope>
    <source>
        <strain evidence="3">DSM 44718</strain>
    </source>
</reference>
<proteinExistence type="predicted"/>
<evidence type="ECO:0000256" key="1">
    <source>
        <dbReference type="SAM" id="MobiDB-lite"/>
    </source>
</evidence>
<accession>A0A1H3U7F7</accession>
<protein>
    <submittedName>
        <fullName evidence="2">Uncharacterized protein</fullName>
    </submittedName>
</protein>
<feature type="region of interest" description="Disordered" evidence="1">
    <location>
        <begin position="29"/>
        <end position="58"/>
    </location>
</feature>
<dbReference type="EMBL" id="FNQB01000004">
    <property type="protein sequence ID" value="SDZ58396.1"/>
    <property type="molecule type" value="Genomic_DNA"/>
</dbReference>
<dbReference type="AlphaFoldDB" id="A0A1H3U7F7"/>
<name>A0A1H3U7F7_9ACTN</name>